<dbReference type="AlphaFoldDB" id="A0A317Q7A5"/>
<sequence>MICFYTLFYNFVHIAFITAELPERTVVVRDGVMEVQPRGTKSTLPVLRKLRAVSITLLSLTRCARRPQGALARQARLNDSDATLHTRL</sequence>
<dbReference type="RefSeq" id="WP_110024919.1">
    <property type="nucleotide sequence ID" value="NZ_QGTS01000002.1"/>
</dbReference>
<gene>
    <name evidence="1" type="ORF">DES37_102248</name>
</gene>
<accession>A0A317Q7A5</accession>
<proteinExistence type="predicted"/>
<protein>
    <submittedName>
        <fullName evidence="1">Uncharacterized protein</fullName>
    </submittedName>
</protein>
<organism evidence="1 2">
    <name type="scientific">Mangrovibacter plantisponsor</name>
    <dbReference type="NCBI Taxonomy" id="451513"/>
    <lineage>
        <taxon>Bacteria</taxon>
        <taxon>Pseudomonadati</taxon>
        <taxon>Pseudomonadota</taxon>
        <taxon>Gammaproteobacteria</taxon>
        <taxon>Enterobacterales</taxon>
        <taxon>Enterobacteriaceae</taxon>
        <taxon>Mangrovibacter</taxon>
    </lineage>
</organism>
<evidence type="ECO:0000313" key="1">
    <source>
        <dbReference type="EMBL" id="PWW11640.1"/>
    </source>
</evidence>
<keyword evidence="2" id="KW-1185">Reference proteome</keyword>
<dbReference type="Proteomes" id="UP000246744">
    <property type="component" value="Unassembled WGS sequence"/>
</dbReference>
<reference evidence="1 2" key="1">
    <citation type="submission" date="2018-05" db="EMBL/GenBank/DDBJ databases">
        <title>Genomic Encyclopedia of Type Strains, Phase IV (KMG-IV): sequencing the most valuable type-strain genomes for metagenomic binning, comparative biology and taxonomic classification.</title>
        <authorList>
            <person name="Goeker M."/>
        </authorList>
    </citation>
    <scope>NUCLEOTIDE SEQUENCE [LARGE SCALE GENOMIC DNA]</scope>
    <source>
        <strain evidence="1 2">DSM 19579</strain>
    </source>
</reference>
<name>A0A317Q7A5_9ENTR</name>
<comment type="caution">
    <text evidence="1">The sequence shown here is derived from an EMBL/GenBank/DDBJ whole genome shotgun (WGS) entry which is preliminary data.</text>
</comment>
<evidence type="ECO:0000313" key="2">
    <source>
        <dbReference type="Proteomes" id="UP000246744"/>
    </source>
</evidence>
<dbReference type="EMBL" id="QGTS01000002">
    <property type="protein sequence ID" value="PWW11640.1"/>
    <property type="molecule type" value="Genomic_DNA"/>
</dbReference>